<evidence type="ECO:0000313" key="3">
    <source>
        <dbReference type="Proteomes" id="UP000516422"/>
    </source>
</evidence>
<dbReference type="SUPFAM" id="SSF55846">
    <property type="entry name" value="N-acetylmuramoyl-L-alanine amidase-like"/>
    <property type="match status" value="1"/>
</dbReference>
<name>A0A7H1Q3T8_9ACTN</name>
<proteinExistence type="predicted"/>
<feature type="domain" description="N-acetylmuramoyl-L-alanine amidase" evidence="1">
    <location>
        <begin position="28"/>
        <end position="179"/>
    </location>
</feature>
<dbReference type="Proteomes" id="UP000516422">
    <property type="component" value="Chromosome"/>
</dbReference>
<sequence>MTPDQWRTALKAEGVRFTEYSGWTTRGRDAVTGKVFGPVHGVLNHHTAGSNSLAAVAVDGAPNLPSPLCHAFLPKTGVAVLVSCHRANHAGLAAVNSYKAILNEKPIPKPDKSTGTVDGNDVLYGIEVENLGNGKDVYSRAQYDSWVRWNAAICRHHGWGAGSCAGHLETSVEGKIDPLGPVEGYGTRGRFQFTMTQLRADVAERLKHPASWSPDTASPPPPREVKLTGPAYINLGLVRSYPLAPGNWEDIQFTQEWDDEAGDHAASGETFAAGAARFTGSLSLRFEGLPVGDVVQVRMSEWEGDVLKAVHPIHEVVGTPGGTYGFVPLVKRIGAGRSMRVRLLNQSKFDIEVASAVLTALAWKES</sequence>
<evidence type="ECO:0000259" key="1">
    <source>
        <dbReference type="SMART" id="SM00644"/>
    </source>
</evidence>
<organism evidence="2 3">
    <name type="scientific">Streptomyces griseofuscus</name>
    <dbReference type="NCBI Taxonomy" id="146922"/>
    <lineage>
        <taxon>Bacteria</taxon>
        <taxon>Bacillati</taxon>
        <taxon>Actinomycetota</taxon>
        <taxon>Actinomycetes</taxon>
        <taxon>Kitasatosporales</taxon>
        <taxon>Streptomycetaceae</taxon>
        <taxon>Streptomyces</taxon>
    </lineage>
</organism>
<evidence type="ECO:0000313" key="2">
    <source>
        <dbReference type="EMBL" id="QNT94968.1"/>
    </source>
</evidence>
<dbReference type="KEGG" id="sgf:HEP81_04696"/>
<dbReference type="AlphaFoldDB" id="A0A7H1Q3T8"/>
<gene>
    <name evidence="2" type="ORF">HEP81_04696</name>
</gene>
<reference evidence="2 3" key="1">
    <citation type="submission" date="2020-04" db="EMBL/GenBank/DDBJ databases">
        <title>Characterization and engineering of Streptomyces griseofuscus DSM40191 as a potential heterologous host for expression of BGCs.</title>
        <authorList>
            <person name="Gren T."/>
            <person name="Whitford C.M."/>
            <person name="Mohite O.S."/>
            <person name="Joergensen T.S."/>
            <person name="Nielsen J.B."/>
            <person name="Lee S.Y."/>
            <person name="Weber T."/>
        </authorList>
    </citation>
    <scope>NUCLEOTIDE SEQUENCE [LARGE SCALE GENOMIC DNA]</scope>
    <source>
        <strain evidence="2 3">DSM 40191</strain>
    </source>
</reference>
<dbReference type="Gene3D" id="3.40.80.10">
    <property type="entry name" value="Peptidoglycan recognition protein-like"/>
    <property type="match status" value="1"/>
</dbReference>
<dbReference type="GO" id="GO:0009253">
    <property type="term" value="P:peptidoglycan catabolic process"/>
    <property type="evidence" value="ECO:0007669"/>
    <property type="project" value="InterPro"/>
</dbReference>
<dbReference type="Pfam" id="PF01510">
    <property type="entry name" value="Amidase_2"/>
    <property type="match status" value="1"/>
</dbReference>
<dbReference type="InterPro" id="IPR002502">
    <property type="entry name" value="Amidase_domain"/>
</dbReference>
<dbReference type="GO" id="GO:0008745">
    <property type="term" value="F:N-acetylmuramoyl-L-alanine amidase activity"/>
    <property type="evidence" value="ECO:0007669"/>
    <property type="project" value="InterPro"/>
</dbReference>
<dbReference type="InterPro" id="IPR036505">
    <property type="entry name" value="Amidase/PGRP_sf"/>
</dbReference>
<accession>A0A7H1Q3T8</accession>
<protein>
    <submittedName>
        <fullName evidence="2">N-acetylmuramoyl-L-alanine amidase</fullName>
    </submittedName>
</protein>
<dbReference type="EMBL" id="CP051006">
    <property type="protein sequence ID" value="QNT94968.1"/>
    <property type="molecule type" value="Genomic_DNA"/>
</dbReference>
<dbReference type="SMART" id="SM00644">
    <property type="entry name" value="Ami_2"/>
    <property type="match status" value="1"/>
</dbReference>